<dbReference type="Pfam" id="PF22669">
    <property type="entry name" value="Exo_endo_phos2"/>
    <property type="match status" value="1"/>
</dbReference>
<dbReference type="PANTHER" id="PTHR11200">
    <property type="entry name" value="INOSITOL 5-PHOSPHATASE"/>
    <property type="match status" value="1"/>
</dbReference>
<dbReference type="SUPFAM" id="SSF56219">
    <property type="entry name" value="DNase I-like"/>
    <property type="match status" value="1"/>
</dbReference>
<evidence type="ECO:0000256" key="1">
    <source>
        <dbReference type="ARBA" id="ARBA00005910"/>
    </source>
</evidence>
<evidence type="ECO:0000313" key="4">
    <source>
        <dbReference type="WBParaSite" id="PgR082_g041_t01"/>
    </source>
</evidence>
<evidence type="ECO:0000313" key="3">
    <source>
        <dbReference type="Proteomes" id="UP000887569"/>
    </source>
</evidence>
<dbReference type="InterPro" id="IPR041611">
    <property type="entry name" value="SKICH"/>
</dbReference>
<dbReference type="Proteomes" id="UP000887569">
    <property type="component" value="Unplaced"/>
</dbReference>
<dbReference type="Gene3D" id="2.60.40.2840">
    <property type="match status" value="1"/>
</dbReference>
<reference evidence="4" key="1">
    <citation type="submission" date="2022-11" db="UniProtKB">
        <authorList>
            <consortium name="WormBaseParasite"/>
        </authorList>
    </citation>
    <scope>IDENTIFICATION</scope>
</reference>
<dbReference type="InterPro" id="IPR036691">
    <property type="entry name" value="Endo/exonu/phosph_ase_sf"/>
</dbReference>
<evidence type="ECO:0000259" key="2">
    <source>
        <dbReference type="SMART" id="SM00128"/>
    </source>
</evidence>
<feature type="domain" description="Inositol polyphosphate-related phosphatase" evidence="2">
    <location>
        <begin position="28"/>
        <end position="323"/>
    </location>
</feature>
<dbReference type="WBParaSite" id="PgR082_g041_t01">
    <property type="protein sequence ID" value="PgR082_g041_t01"/>
    <property type="gene ID" value="PgR082_g041"/>
</dbReference>
<dbReference type="Gene3D" id="3.60.10.10">
    <property type="entry name" value="Endonuclease/exonuclease/phosphatase"/>
    <property type="match status" value="1"/>
</dbReference>
<protein>
    <submittedName>
        <fullName evidence="4">Inositol polyphosphate-related phosphatase domain-containing protein</fullName>
    </submittedName>
</protein>
<keyword evidence="3" id="KW-1185">Reference proteome</keyword>
<dbReference type="SMART" id="SM00128">
    <property type="entry name" value="IPPc"/>
    <property type="match status" value="1"/>
</dbReference>
<dbReference type="InterPro" id="IPR000300">
    <property type="entry name" value="IPPc"/>
</dbReference>
<dbReference type="GO" id="GO:0098793">
    <property type="term" value="C:presynapse"/>
    <property type="evidence" value="ECO:0007669"/>
    <property type="project" value="GOC"/>
</dbReference>
<name>A0A915C3K1_PARUN</name>
<dbReference type="GO" id="GO:0048488">
    <property type="term" value="P:synaptic vesicle endocytosis"/>
    <property type="evidence" value="ECO:0007669"/>
    <property type="project" value="TreeGrafter"/>
</dbReference>
<accession>A0A915C3K1</accession>
<organism evidence="3 4">
    <name type="scientific">Parascaris univalens</name>
    <name type="common">Nematode worm</name>
    <dbReference type="NCBI Taxonomy" id="6257"/>
    <lineage>
        <taxon>Eukaryota</taxon>
        <taxon>Metazoa</taxon>
        <taxon>Ecdysozoa</taxon>
        <taxon>Nematoda</taxon>
        <taxon>Chromadorea</taxon>
        <taxon>Rhabditida</taxon>
        <taxon>Spirurina</taxon>
        <taxon>Ascaridomorpha</taxon>
        <taxon>Ascaridoidea</taxon>
        <taxon>Ascarididae</taxon>
        <taxon>Parascaris</taxon>
    </lineage>
</organism>
<dbReference type="GO" id="GO:0046856">
    <property type="term" value="P:phosphatidylinositol dephosphorylation"/>
    <property type="evidence" value="ECO:0007669"/>
    <property type="project" value="InterPro"/>
</dbReference>
<comment type="similarity">
    <text evidence="1">Belongs to the inositol 1,4,5-trisphosphate 5-phosphatase type II family.</text>
</comment>
<dbReference type="GO" id="GO:0060378">
    <property type="term" value="P:regulation of brood size"/>
    <property type="evidence" value="ECO:0007669"/>
    <property type="project" value="TreeGrafter"/>
</dbReference>
<sequence length="434" mass="49894">EKGRILNRFTALFTRRSASKWNRAMNLDDWRIVCITYNINTRRTESDQIYQLLEEEDVAESDIAVVALQELSHSELLGAVRAEATWQASFCSWMSASGKSLLCKGSLASNLLLIFARLHIFSSVDKIDSRLSRSSFGGLTGHKGTLALRVHLRDNRSLVFASSHFLPNPEGYENRCMQYFAGKSCIFNDKNIDDERNSVIWLGDMNWRVDTLSTQEMFDRLNAIASDDEMDALVNEVDQLRRARREGKAFSDFNEAPIHFAPTYRIIVGRTRFDGERVPSWCDRILYRGSDLVCEHYRDNRTVTISDHFPVIARFRYKASLSDDFKWNVVFEPVPHWLSVVPFTCRFSFKHDFWQRSGSYRDWIGVFPSAIPDPALPISWLYLMTCYDTVIGSRSLTVAEFPNLSSGCYRLAYFSANRNCLQGISDPFEVENFG</sequence>
<dbReference type="InterPro" id="IPR046985">
    <property type="entry name" value="IP5"/>
</dbReference>
<dbReference type="PANTHER" id="PTHR11200:SF295">
    <property type="entry name" value="INOSITOL POLYPHOSPHATE 5-PHOSPHATASE"/>
    <property type="match status" value="1"/>
</dbReference>
<dbReference type="Pfam" id="PF17751">
    <property type="entry name" value="SKICH"/>
    <property type="match status" value="1"/>
</dbReference>
<dbReference type="AlphaFoldDB" id="A0A915C3K1"/>
<proteinExistence type="inferred from homology"/>
<dbReference type="GO" id="GO:0004439">
    <property type="term" value="F:phosphatidylinositol-4,5-bisphosphate 5-phosphatase activity"/>
    <property type="evidence" value="ECO:0007669"/>
    <property type="project" value="TreeGrafter"/>
</dbReference>